<dbReference type="Gene3D" id="2.60.120.1620">
    <property type="match status" value="1"/>
</dbReference>
<feature type="chain" id="PRO_5003306288" evidence="2">
    <location>
        <begin position="25"/>
        <end position="865"/>
    </location>
</feature>
<dbReference type="InterPro" id="IPR041437">
    <property type="entry name" value="GH115_C"/>
</dbReference>
<feature type="domain" description="Alpha glucuronidase N-terminal" evidence="3">
    <location>
        <begin position="60"/>
        <end position="156"/>
    </location>
</feature>
<comment type="caution">
    <text evidence="5">The sequence shown here is derived from an EMBL/GenBank/DDBJ whole genome shotgun (WGS) entry which is preliminary data.</text>
</comment>
<evidence type="ECO:0000256" key="2">
    <source>
        <dbReference type="SAM" id="SignalP"/>
    </source>
</evidence>
<evidence type="ECO:0000259" key="4">
    <source>
        <dbReference type="Pfam" id="PF17829"/>
    </source>
</evidence>
<dbReference type="Gene3D" id="3.30.379.10">
    <property type="entry name" value="Chitobiase/beta-hexosaminidase domain 2-like"/>
    <property type="match status" value="1"/>
</dbReference>
<protein>
    <submittedName>
        <fullName evidence="5">Uncharacterized protein</fullName>
    </submittedName>
</protein>
<name>F3QU13_9BACT</name>
<evidence type="ECO:0000259" key="3">
    <source>
        <dbReference type="Pfam" id="PF03648"/>
    </source>
</evidence>
<accession>F3QU13</accession>
<feature type="domain" description="Gylcosyl hydrolase 115 C-terminal" evidence="4">
    <location>
        <begin position="685"/>
        <end position="853"/>
    </location>
</feature>
<dbReference type="Gene3D" id="3.20.20.520">
    <property type="entry name" value="Glycosyl hydrolase family 115"/>
    <property type="match status" value="1"/>
</dbReference>
<dbReference type="Pfam" id="PF03648">
    <property type="entry name" value="Glyco_hydro_67N"/>
    <property type="match status" value="1"/>
</dbReference>
<dbReference type="OrthoDB" id="8727830at2"/>
<evidence type="ECO:0000313" key="5">
    <source>
        <dbReference type="EMBL" id="EGG54262.1"/>
    </source>
</evidence>
<dbReference type="GO" id="GO:0046559">
    <property type="term" value="F:alpha-glucuronidase activity"/>
    <property type="evidence" value="ECO:0007669"/>
    <property type="project" value="InterPro"/>
</dbReference>
<gene>
    <name evidence="5" type="ORF">HMPREF9442_01682</name>
</gene>
<dbReference type="EMBL" id="AFBR01000041">
    <property type="protein sequence ID" value="EGG54262.1"/>
    <property type="molecule type" value="Genomic_DNA"/>
</dbReference>
<dbReference type="Pfam" id="PF15979">
    <property type="entry name" value="Glyco_hydro_115"/>
    <property type="match status" value="1"/>
</dbReference>
<dbReference type="eggNOG" id="ENOG502Z7KK">
    <property type="taxonomic scope" value="Bacteria"/>
</dbReference>
<evidence type="ECO:0000313" key="6">
    <source>
        <dbReference type="Proteomes" id="UP000005546"/>
    </source>
</evidence>
<dbReference type="Gene3D" id="1.20.58.2150">
    <property type="match status" value="1"/>
</dbReference>
<dbReference type="HOGENOM" id="CLU_004852_0_0_10"/>
<organism evidence="5 6">
    <name type="scientific">Paraprevotella xylaniphila YIT 11841</name>
    <dbReference type="NCBI Taxonomy" id="762982"/>
    <lineage>
        <taxon>Bacteria</taxon>
        <taxon>Pseudomonadati</taxon>
        <taxon>Bacteroidota</taxon>
        <taxon>Bacteroidia</taxon>
        <taxon>Bacteroidales</taxon>
        <taxon>Prevotellaceae</taxon>
        <taxon>Paraprevotella</taxon>
    </lineage>
</organism>
<sequence length="865" mass="99641">MVMRKRRMLMVLLAVSWLIGSAWAIDNKGITFGQPAADCFTLVEGGEVTPILLDEKDDIGVAIAAKNLQDDFRKVTGMQAELLHSVKGKRLIVVGSLESRFVKELVKTKKIDITSLEGKREKYLMRAVSRPFDGVDEAWVVIGSDKRGTIYGIYELSEQIGVSPWYDWADVPVVQRKNLYIQRGEYTAGEPAVRYRGIFLNDEAPCLTGWVKHTYGTNYGDHRFYARVFELILRLRGNFMWPAMWSWNFYADDPENSRTARDMGIIMGTSHHEPMARNHQEWARKRRQYGVWDYATNQKVLDRFFREGIERAKDTEDLITIGMRGDGDAPMGGKEGADHEYVNRDEYNMNLLEKVIKNQRKIIRDVTGRPADERPQVWAIYKEVQRFYDMGLRVPDDVIMLLCDDNWGNVRRLPNAEERKRPGGWGMYYHVDYVGAPRNSKWLNVTPIQNMWEQLQLTYDYGVDKLWILNVGDLKPMEYPITLFLDMAWNPKRYTADNLLEHPRGFCARQFGEEQADEAARILNLYSKYNGRVTPEMLDCHTYNIETGEWKQVADEYRKLEADALRQYLSLPQEYHDAYKQLILFPVQAMANLYEMYYAQAMNHKLYEENNPQANVWADKVAQAFKFDSLLCDDYNNVMSGGKWKNMMVQKHIGYTSWNDNFRADIMPKVFRIENPEQQKGGYVFTGKYGVVSMEAEHYFEAKPAATADWTAIPYLGRTLSGVALMPYTEGVEGASLTYKMAIPENVSEVNVHVVVKSTLAFHDVKGHEYSVGFEGGKETVVNFNANLNEEPENVYNVFYPTVARRVVEKVVKLAVPPSADGMQLLILKPLDPGIVFEKIVVDCGGYQKSYLFMDESPCKRDLRK</sequence>
<dbReference type="PANTHER" id="PTHR37842">
    <property type="match status" value="1"/>
</dbReference>
<evidence type="ECO:0000256" key="1">
    <source>
        <dbReference type="ARBA" id="ARBA00022801"/>
    </source>
</evidence>
<dbReference type="InterPro" id="IPR042301">
    <property type="entry name" value="GH115_sf"/>
</dbReference>
<keyword evidence="1" id="KW-0378">Hydrolase</keyword>
<proteinExistence type="predicted"/>
<keyword evidence="6" id="KW-1185">Reference proteome</keyword>
<dbReference type="GO" id="GO:0045493">
    <property type="term" value="P:xylan catabolic process"/>
    <property type="evidence" value="ECO:0007669"/>
    <property type="project" value="InterPro"/>
</dbReference>
<feature type="signal peptide" evidence="2">
    <location>
        <begin position="1"/>
        <end position="24"/>
    </location>
</feature>
<dbReference type="AlphaFoldDB" id="F3QU13"/>
<reference evidence="5 6" key="1">
    <citation type="submission" date="2011-02" db="EMBL/GenBank/DDBJ databases">
        <authorList>
            <person name="Weinstock G."/>
            <person name="Sodergren E."/>
            <person name="Clifton S."/>
            <person name="Fulton L."/>
            <person name="Fulton B."/>
            <person name="Courtney L."/>
            <person name="Fronick C."/>
            <person name="Harrison M."/>
            <person name="Strong C."/>
            <person name="Farmer C."/>
            <person name="Delahaunty K."/>
            <person name="Markovic C."/>
            <person name="Hall O."/>
            <person name="Minx P."/>
            <person name="Tomlinson C."/>
            <person name="Mitreva M."/>
            <person name="Hou S."/>
            <person name="Chen J."/>
            <person name="Wollam A."/>
            <person name="Pepin K.H."/>
            <person name="Johnson M."/>
            <person name="Bhonagiri V."/>
            <person name="Zhang X."/>
            <person name="Suruliraj S."/>
            <person name="Warren W."/>
            <person name="Chinwalla A."/>
            <person name="Mardis E.R."/>
            <person name="Wilson R.K."/>
        </authorList>
    </citation>
    <scope>NUCLEOTIDE SEQUENCE [LARGE SCALE GENOMIC DNA]</scope>
    <source>
        <strain evidence="5 6">YIT 11841</strain>
    </source>
</reference>
<dbReference type="InterPro" id="IPR029018">
    <property type="entry name" value="Hex-like_dom2"/>
</dbReference>
<keyword evidence="2" id="KW-0732">Signal</keyword>
<dbReference type="STRING" id="762982.HMPREF9442_01682"/>
<dbReference type="InterPro" id="IPR005154">
    <property type="entry name" value="Glyco_hydro_67_aGlcAse_N"/>
</dbReference>
<dbReference type="PANTHER" id="PTHR37842:SF2">
    <property type="entry name" value="GYLCOSYL HYDROLASE 115 C-TERMINAL DOMAIN-CONTAINING PROTEIN"/>
    <property type="match status" value="1"/>
</dbReference>
<dbReference type="InterPro" id="IPR031924">
    <property type="entry name" value="GH115"/>
</dbReference>
<dbReference type="Proteomes" id="UP000005546">
    <property type="component" value="Unassembled WGS sequence"/>
</dbReference>
<dbReference type="SUPFAM" id="SSF55545">
    <property type="entry name" value="beta-N-acetylhexosaminidase-like domain"/>
    <property type="match status" value="1"/>
</dbReference>
<dbReference type="Pfam" id="PF17829">
    <property type="entry name" value="GH115_C"/>
    <property type="match status" value="1"/>
</dbReference>